<evidence type="ECO:0000256" key="1">
    <source>
        <dbReference type="SAM" id="MobiDB-lite"/>
    </source>
</evidence>
<dbReference type="EMBL" id="VSSQ01051357">
    <property type="protein sequence ID" value="MPN05450.1"/>
    <property type="molecule type" value="Genomic_DNA"/>
</dbReference>
<reference evidence="2" key="1">
    <citation type="submission" date="2019-08" db="EMBL/GenBank/DDBJ databases">
        <authorList>
            <person name="Kucharzyk K."/>
            <person name="Murdoch R.W."/>
            <person name="Higgins S."/>
            <person name="Loffler F."/>
        </authorList>
    </citation>
    <scope>NUCLEOTIDE SEQUENCE</scope>
</reference>
<feature type="region of interest" description="Disordered" evidence="1">
    <location>
        <begin position="42"/>
        <end position="62"/>
    </location>
</feature>
<accession>A0A645EVH8</accession>
<name>A0A645EVH8_9ZZZZ</name>
<sequence>MGQRGHAGGLRLAQHAGVDGFAVLVKDFHDARSVSGWRVSSWMDSRRRRNQPQVPDRGWSRRQVSREVPCAAMVSRWAQRWQRAGAVGVKTFSASRVRSRRPGARRGGRETGIR</sequence>
<proteinExistence type="predicted"/>
<gene>
    <name evidence="2" type="ORF">SDC9_152700</name>
</gene>
<protein>
    <submittedName>
        <fullName evidence="2">Uncharacterized protein</fullName>
    </submittedName>
</protein>
<organism evidence="2">
    <name type="scientific">bioreactor metagenome</name>
    <dbReference type="NCBI Taxonomy" id="1076179"/>
    <lineage>
        <taxon>unclassified sequences</taxon>
        <taxon>metagenomes</taxon>
        <taxon>ecological metagenomes</taxon>
    </lineage>
</organism>
<feature type="compositionally biased region" description="Basic residues" evidence="1">
    <location>
        <begin position="97"/>
        <end position="106"/>
    </location>
</feature>
<evidence type="ECO:0000313" key="2">
    <source>
        <dbReference type="EMBL" id="MPN05450.1"/>
    </source>
</evidence>
<comment type="caution">
    <text evidence="2">The sequence shown here is derived from an EMBL/GenBank/DDBJ whole genome shotgun (WGS) entry which is preliminary data.</text>
</comment>
<dbReference type="AlphaFoldDB" id="A0A645EVH8"/>
<feature type="region of interest" description="Disordered" evidence="1">
    <location>
        <begin position="95"/>
        <end position="114"/>
    </location>
</feature>